<dbReference type="OrthoDB" id="5197430at2"/>
<organism evidence="3 4">
    <name type="scientific">Microbacterium bovistercoris</name>
    <dbReference type="NCBI Taxonomy" id="2293570"/>
    <lineage>
        <taxon>Bacteria</taxon>
        <taxon>Bacillati</taxon>
        <taxon>Actinomycetota</taxon>
        <taxon>Actinomycetes</taxon>
        <taxon>Micrococcales</taxon>
        <taxon>Microbacteriaceae</taxon>
        <taxon>Microbacterium</taxon>
    </lineage>
</organism>
<keyword evidence="2" id="KW-0732">Signal</keyword>
<feature type="signal peptide" evidence="2">
    <location>
        <begin position="1"/>
        <end position="24"/>
    </location>
</feature>
<accession>A0A371NWC6</accession>
<evidence type="ECO:0000256" key="2">
    <source>
        <dbReference type="SAM" id="SignalP"/>
    </source>
</evidence>
<evidence type="ECO:0008006" key="5">
    <source>
        <dbReference type="Google" id="ProtNLM"/>
    </source>
</evidence>
<dbReference type="EMBL" id="QUAB01000035">
    <property type="protein sequence ID" value="REJ06395.1"/>
    <property type="molecule type" value="Genomic_DNA"/>
</dbReference>
<name>A0A371NWC6_9MICO</name>
<sequence length="187" mass="18694">MRRTLGILFAAALLSLGLAACAPADDAAAPTSTGTSAPDAPAVEPSADDETPVAELTPVEAADALCAAGEAEGDRACVITGQKAAADLSFEGYEVVKLIDSSFDGKVAVGGIRELVVTNSTFAGDLTVTRTQGVVVKLSQIDGTLGISQAQHATLVKNTVGGDLSCDGVRADGDGNQVTGSNTCSVR</sequence>
<gene>
    <name evidence="3" type="ORF">DY023_06350</name>
</gene>
<keyword evidence="4" id="KW-1185">Reference proteome</keyword>
<proteinExistence type="predicted"/>
<dbReference type="PROSITE" id="PS51257">
    <property type="entry name" value="PROKAR_LIPOPROTEIN"/>
    <property type="match status" value="1"/>
</dbReference>
<reference evidence="3 4" key="1">
    <citation type="submission" date="2018-08" db="EMBL/GenBank/DDBJ databases">
        <title>Isolation, diversity and antifungal activity of Actinobacteria from cow dung.</title>
        <authorList>
            <person name="Ling L."/>
        </authorList>
    </citation>
    <scope>NUCLEOTIDE SEQUENCE [LARGE SCALE GENOMIC DNA]</scope>
    <source>
        <strain evidence="3 4">NEAU-LLE</strain>
    </source>
</reference>
<evidence type="ECO:0000313" key="4">
    <source>
        <dbReference type="Proteomes" id="UP000262172"/>
    </source>
</evidence>
<comment type="caution">
    <text evidence="3">The sequence shown here is derived from an EMBL/GenBank/DDBJ whole genome shotgun (WGS) entry which is preliminary data.</text>
</comment>
<dbReference type="Proteomes" id="UP000262172">
    <property type="component" value="Unassembled WGS sequence"/>
</dbReference>
<feature type="chain" id="PRO_5038391123" description="DUF3060 domain-containing protein" evidence="2">
    <location>
        <begin position="25"/>
        <end position="187"/>
    </location>
</feature>
<feature type="compositionally biased region" description="Low complexity" evidence="1">
    <location>
        <begin position="27"/>
        <end position="42"/>
    </location>
</feature>
<evidence type="ECO:0000313" key="3">
    <source>
        <dbReference type="EMBL" id="REJ06395.1"/>
    </source>
</evidence>
<evidence type="ECO:0000256" key="1">
    <source>
        <dbReference type="SAM" id="MobiDB-lite"/>
    </source>
</evidence>
<dbReference type="AlphaFoldDB" id="A0A371NWC6"/>
<feature type="region of interest" description="Disordered" evidence="1">
    <location>
        <begin position="27"/>
        <end position="51"/>
    </location>
</feature>
<protein>
    <recommendedName>
        <fullName evidence="5">DUF3060 domain-containing protein</fullName>
    </recommendedName>
</protein>
<dbReference type="RefSeq" id="WP_116241504.1">
    <property type="nucleotide sequence ID" value="NZ_QUAB01000035.1"/>
</dbReference>